<feature type="region of interest" description="Disordered" evidence="1">
    <location>
        <begin position="1"/>
        <end position="32"/>
    </location>
</feature>
<gene>
    <name evidence="2" type="ORF">PCANC_23588</name>
</gene>
<protein>
    <submittedName>
        <fullName evidence="2">Uncharacterized protein</fullName>
    </submittedName>
</protein>
<evidence type="ECO:0000256" key="1">
    <source>
        <dbReference type="SAM" id="MobiDB-lite"/>
    </source>
</evidence>
<dbReference type="Proteomes" id="UP000235388">
    <property type="component" value="Unassembled WGS sequence"/>
</dbReference>
<feature type="compositionally biased region" description="Low complexity" evidence="1">
    <location>
        <begin position="96"/>
        <end position="114"/>
    </location>
</feature>
<sequence length="515" mass="57250">MSGQSSHELTNHWKTLQSPQDPISSYPPSNAQTTHLQLAYQRNNSYGAHQANQNYNIHHGQQTIPQNQTYNIHHGQQAIQPGNHLTIFPPPAHPGNHNSRLNRQQQQHQSTNQQLPPPSSTNQQLPPLSTVYAASTRPAGAANLLPNARHVPTVTPKKRPAPSVQSHERLVPTHIHEQTNMQKRGQANPAGTSRLISADGMANDNLAHALVSLSDEDAPGEDESDKDSENISNLDLGPEDQMEVAALPPPLSFKPLSTTSSVDLTLGIQGDNGQVNHSKLQLMFQSNPAEAEMMSPANREAALVYAALSHRPRESTSQDQIDACNDPHVPADSKVIDLSLVRMTSASQAFLIYPFMLWLNLAYNYFLVWQQWVATLPKTDQKNFLPPGYQSKNPNPKAVQMVDRIIRDYVKTDKGILRGCLMKNVVTNSIYREIGGAIPKIKQLIAHVKKHLPHHVPFSQQNSKIPTQVLVRFAFMRLATIAYHRGGQNKRAAQWGPIDRQLLLIQSKGMDYYLA</sequence>
<feature type="region of interest" description="Disordered" evidence="1">
    <location>
        <begin position="177"/>
        <end position="196"/>
    </location>
</feature>
<dbReference type="OrthoDB" id="10279910at2759"/>
<proteinExistence type="predicted"/>
<reference evidence="2 3" key="1">
    <citation type="submission" date="2017-11" db="EMBL/GenBank/DDBJ databases">
        <title>De novo assembly and phasing of dikaryotic genomes from two isolates of Puccinia coronata f. sp. avenae, the causal agent of oat crown rust.</title>
        <authorList>
            <person name="Miller M.E."/>
            <person name="Zhang Y."/>
            <person name="Omidvar V."/>
            <person name="Sperschneider J."/>
            <person name="Schwessinger B."/>
            <person name="Raley C."/>
            <person name="Palmer J.M."/>
            <person name="Garnica D."/>
            <person name="Upadhyaya N."/>
            <person name="Rathjen J."/>
            <person name="Taylor J.M."/>
            <person name="Park R.F."/>
            <person name="Dodds P.N."/>
            <person name="Hirsch C.D."/>
            <person name="Kianian S.F."/>
            <person name="Figueroa M."/>
        </authorList>
    </citation>
    <scope>NUCLEOTIDE SEQUENCE [LARGE SCALE GENOMIC DNA]</scope>
    <source>
        <strain evidence="2">12NC29</strain>
    </source>
</reference>
<evidence type="ECO:0000313" key="2">
    <source>
        <dbReference type="EMBL" id="PLW26521.1"/>
    </source>
</evidence>
<name>A0A2N5TLZ4_9BASI</name>
<evidence type="ECO:0000313" key="3">
    <source>
        <dbReference type="Proteomes" id="UP000235388"/>
    </source>
</evidence>
<dbReference type="AlphaFoldDB" id="A0A2N5TLZ4"/>
<feature type="region of interest" description="Disordered" evidence="1">
    <location>
        <begin position="216"/>
        <end position="238"/>
    </location>
</feature>
<dbReference type="EMBL" id="PGCJ01000537">
    <property type="protein sequence ID" value="PLW26521.1"/>
    <property type="molecule type" value="Genomic_DNA"/>
</dbReference>
<feature type="region of interest" description="Disordered" evidence="1">
    <location>
        <begin position="81"/>
        <end position="126"/>
    </location>
</feature>
<feature type="compositionally biased region" description="Acidic residues" evidence="1">
    <location>
        <begin position="216"/>
        <end position="226"/>
    </location>
</feature>
<comment type="caution">
    <text evidence="2">The sequence shown here is derived from an EMBL/GenBank/DDBJ whole genome shotgun (WGS) entry which is preliminary data.</text>
</comment>
<accession>A0A2N5TLZ4</accession>
<dbReference type="STRING" id="200324.A0A2N5TLZ4"/>
<organism evidence="2 3">
    <name type="scientific">Puccinia coronata f. sp. avenae</name>
    <dbReference type="NCBI Taxonomy" id="200324"/>
    <lineage>
        <taxon>Eukaryota</taxon>
        <taxon>Fungi</taxon>
        <taxon>Dikarya</taxon>
        <taxon>Basidiomycota</taxon>
        <taxon>Pucciniomycotina</taxon>
        <taxon>Pucciniomycetes</taxon>
        <taxon>Pucciniales</taxon>
        <taxon>Pucciniaceae</taxon>
        <taxon>Puccinia</taxon>
    </lineage>
</organism>
<keyword evidence="3" id="KW-1185">Reference proteome</keyword>
<feature type="compositionally biased region" description="Polar residues" evidence="1">
    <location>
        <begin position="178"/>
        <end position="195"/>
    </location>
</feature>
<feature type="region of interest" description="Disordered" evidence="1">
    <location>
        <begin position="141"/>
        <end position="169"/>
    </location>
</feature>